<dbReference type="EMBL" id="AANZ01000008">
    <property type="protein sequence ID" value="EAQ80548.1"/>
    <property type="molecule type" value="Genomic_DNA"/>
</dbReference>
<accession>A3ZS90</accession>
<protein>
    <submittedName>
        <fullName evidence="1">Uncharacterized protein</fullName>
    </submittedName>
</protein>
<dbReference type="HOGENOM" id="CLU_1871403_0_0_0"/>
<proteinExistence type="predicted"/>
<sequence length="136" mass="15281">MSINLLDCFLCHRRRQDTFHRTSNAQVAIATTIFWNTMNACGARTPNSALDLIHNTFRDITKFGDADVTQAKSVDPRPLTGRELPLLKDSNEIPAIDDGITRVIQHRTSGPRLRPSITQIVEKGPPKPMDFKAIWS</sequence>
<evidence type="ECO:0000313" key="2">
    <source>
        <dbReference type="Proteomes" id="UP000004358"/>
    </source>
</evidence>
<evidence type="ECO:0000313" key="1">
    <source>
        <dbReference type="EMBL" id="EAQ80548.1"/>
    </source>
</evidence>
<dbReference type="Proteomes" id="UP000004358">
    <property type="component" value="Unassembled WGS sequence"/>
</dbReference>
<comment type="caution">
    <text evidence="1">The sequence shown here is derived from an EMBL/GenBank/DDBJ whole genome shotgun (WGS) entry which is preliminary data.</text>
</comment>
<gene>
    <name evidence="1" type="ORF">DSM3645_14420</name>
</gene>
<dbReference type="AlphaFoldDB" id="A3ZS90"/>
<organism evidence="1 2">
    <name type="scientific">Blastopirellula marina DSM 3645</name>
    <dbReference type="NCBI Taxonomy" id="314230"/>
    <lineage>
        <taxon>Bacteria</taxon>
        <taxon>Pseudomonadati</taxon>
        <taxon>Planctomycetota</taxon>
        <taxon>Planctomycetia</taxon>
        <taxon>Pirellulales</taxon>
        <taxon>Pirellulaceae</taxon>
        <taxon>Blastopirellula</taxon>
    </lineage>
</organism>
<name>A3ZS90_9BACT</name>
<reference evidence="1 2" key="1">
    <citation type="submission" date="2006-02" db="EMBL/GenBank/DDBJ databases">
        <authorList>
            <person name="Amann R."/>
            <person name="Ferriera S."/>
            <person name="Johnson J."/>
            <person name="Kravitz S."/>
            <person name="Halpern A."/>
            <person name="Remington K."/>
            <person name="Beeson K."/>
            <person name="Tran B."/>
            <person name="Rogers Y.-H."/>
            <person name="Friedman R."/>
            <person name="Venter J.C."/>
        </authorList>
    </citation>
    <scope>NUCLEOTIDE SEQUENCE [LARGE SCALE GENOMIC DNA]</scope>
    <source>
        <strain evidence="1 2">DSM 3645</strain>
    </source>
</reference>